<reference evidence="1" key="1">
    <citation type="submission" date="2018-09" db="EMBL/GenBank/DDBJ databases">
        <title>A genomic encyclopedia of anaerobic methanotrophic archaea.</title>
        <authorList>
            <person name="Skennerton C.T."/>
            <person name="Chadwick G.L."/>
            <person name="Laso-Perez R."/>
            <person name="Leu A.O."/>
            <person name="Speth D.R."/>
            <person name="Yu H."/>
            <person name="Morgan-Lang C."/>
            <person name="Hatzenpichler R."/>
            <person name="Goudeau D."/>
            <person name="Malmstrom R."/>
            <person name="Woyke T."/>
            <person name="Hallam S."/>
            <person name="Tyson G.W."/>
            <person name="Wegener G."/>
            <person name="Boetius A."/>
            <person name="Orphan V.J."/>
        </authorList>
    </citation>
    <scope>NUCLEOTIDE SEQUENCE</scope>
    <source>
        <strain evidence="1">CONS3730D10UFb2</strain>
    </source>
</reference>
<sequence>MISGELIEQPDKANIKTSALIAATLASFLTPFMGSSVVIALKYIDTEFAVDAMLLSWIATSYLLAAAVFLVPFGRIADIYGRRKIFIYGIVIFTISSFFCAISPSVIVLIIFRILQGMGSAMIFGTALAIVTSVFPVGERGRALGINVAAVYLGLTLGPFLGGFLTQHLGWRSIFLINVPLGIIVIFFTIWKMKGEWADAKGESFDLRGSIIYGIVLVSVMYGISLLPNIMGVWLIFFGIAWTLLFIYWEKKVEHPVINMNIFCNNRTFTFSNLAALINYSATFAVSFLLSLYLQYIKGLPPQSAGMILVAQPFVMTIFSPMAGKLSDRVEPRIVASMGMVVMTIGLFLFSLLDNETTLTFIILNLILLGFGYALFSSPNT</sequence>
<comment type="caution">
    <text evidence="1">The sequence shown here is derived from an EMBL/GenBank/DDBJ whole genome shotgun (WGS) entry which is preliminary data.</text>
</comment>
<dbReference type="Proteomes" id="UP000315423">
    <property type="component" value="Unassembled WGS sequence"/>
</dbReference>
<gene>
    <name evidence="1" type="ORF">C5S46_05210</name>
</gene>
<organism evidence="1 2">
    <name type="scientific">Candidatus Methanomarinus sp</name>
    <dbReference type="NCBI Taxonomy" id="3386244"/>
    <lineage>
        <taxon>Archaea</taxon>
        <taxon>Methanobacteriati</taxon>
        <taxon>Methanobacteriota</taxon>
        <taxon>Stenosarchaea group</taxon>
        <taxon>Methanomicrobia</taxon>
        <taxon>Methanosarcinales</taxon>
        <taxon>ANME-2 cluster</taxon>
        <taxon>Candidatus Methanocomedenaceae</taxon>
        <taxon>Candidatus Methanomarinus</taxon>
    </lineage>
</organism>
<name>A0AC61SA17_9EURY</name>
<feature type="non-terminal residue" evidence="1">
    <location>
        <position position="381"/>
    </location>
</feature>
<dbReference type="EMBL" id="QYBA01000174">
    <property type="protein sequence ID" value="TKY91556.1"/>
    <property type="molecule type" value="Genomic_DNA"/>
</dbReference>
<evidence type="ECO:0000313" key="1">
    <source>
        <dbReference type="EMBL" id="TKY91556.1"/>
    </source>
</evidence>
<proteinExistence type="predicted"/>
<accession>A0AC61SA17</accession>
<evidence type="ECO:0000313" key="2">
    <source>
        <dbReference type="Proteomes" id="UP000315423"/>
    </source>
</evidence>
<protein>
    <submittedName>
        <fullName evidence="1">MFS transporter</fullName>
    </submittedName>
</protein>